<reference evidence="3" key="1">
    <citation type="submission" date="2022-11" db="UniProtKB">
        <authorList>
            <consortium name="WormBaseParasite"/>
        </authorList>
    </citation>
    <scope>IDENTIFICATION</scope>
</reference>
<sequence length="234" mass="26098">MKEEEEEEEEEEEKKSVGFEQSAEIYPFTHPLGQHVSGAEAATSCGSGASTSSLSDSPRILIAFINLHVSATVLKSSPTKTTDDDIITTSLLRFEHVFACSPLLFPECQFNCLHSSILFSLASPTSSRNNAIRVMCLLRDRVSQGSRPQVTCVETGHAARDSVSHVESSRVVFAKKDDENKNKVDTFCLMPFLPSDLHVGMFYDCHSPAFSHQFFTFQKEKKKKESFLATLQMY</sequence>
<evidence type="ECO:0000313" key="3">
    <source>
        <dbReference type="WBParaSite" id="maker-E.canG7_contigs_6306-snap-gene-0.12-mRNA-1"/>
    </source>
</evidence>
<proteinExistence type="predicted"/>
<keyword evidence="2" id="KW-1185">Reference proteome</keyword>
<dbReference type="WBParaSite" id="maker-E.canG7_contigs_6306-snap-gene-0.12-mRNA-1">
    <property type="protein sequence ID" value="maker-E.canG7_contigs_6306-snap-gene-0.12-mRNA-1"/>
    <property type="gene ID" value="EcG7_08428"/>
</dbReference>
<dbReference type="AlphaFoldDB" id="A0A915EV64"/>
<organism evidence="2 3">
    <name type="scientific">Echinococcus canadensis</name>
    <dbReference type="NCBI Taxonomy" id="519352"/>
    <lineage>
        <taxon>Eukaryota</taxon>
        <taxon>Metazoa</taxon>
        <taxon>Spiralia</taxon>
        <taxon>Lophotrochozoa</taxon>
        <taxon>Platyhelminthes</taxon>
        <taxon>Cestoda</taxon>
        <taxon>Eucestoda</taxon>
        <taxon>Cyclophyllidea</taxon>
        <taxon>Taeniidae</taxon>
        <taxon>Echinococcus</taxon>
        <taxon>Echinococcus canadensis group</taxon>
    </lineage>
</organism>
<feature type="compositionally biased region" description="Acidic residues" evidence="1">
    <location>
        <begin position="1"/>
        <end position="12"/>
    </location>
</feature>
<evidence type="ECO:0000256" key="1">
    <source>
        <dbReference type="SAM" id="MobiDB-lite"/>
    </source>
</evidence>
<dbReference type="Proteomes" id="UP000887562">
    <property type="component" value="Unplaced"/>
</dbReference>
<feature type="region of interest" description="Disordered" evidence="1">
    <location>
        <begin position="1"/>
        <end position="20"/>
    </location>
</feature>
<name>A0A915EV64_9CEST</name>
<accession>A0A915EV64</accession>
<protein>
    <submittedName>
        <fullName evidence="3">Uncharacterized protein</fullName>
    </submittedName>
</protein>
<evidence type="ECO:0000313" key="2">
    <source>
        <dbReference type="Proteomes" id="UP000887562"/>
    </source>
</evidence>